<feature type="chain" id="PRO_5046495857" evidence="8">
    <location>
        <begin position="26"/>
        <end position="384"/>
    </location>
</feature>
<dbReference type="InterPro" id="IPR050979">
    <property type="entry name" value="LD-transpeptidase"/>
</dbReference>
<evidence type="ECO:0000256" key="7">
    <source>
        <dbReference type="PROSITE-ProRule" id="PRU01373"/>
    </source>
</evidence>
<keyword evidence="3 7" id="KW-0133">Cell shape</keyword>
<evidence type="ECO:0000313" key="10">
    <source>
        <dbReference type="EMBL" id="GAA2392943.1"/>
    </source>
</evidence>
<dbReference type="CDD" id="cd16913">
    <property type="entry name" value="YkuD_like"/>
    <property type="match status" value="1"/>
</dbReference>
<organism evidence="10 11">
    <name type="scientific">Dactylosporangium salmoneum</name>
    <dbReference type="NCBI Taxonomy" id="53361"/>
    <lineage>
        <taxon>Bacteria</taxon>
        <taxon>Bacillati</taxon>
        <taxon>Actinomycetota</taxon>
        <taxon>Actinomycetes</taxon>
        <taxon>Micromonosporales</taxon>
        <taxon>Micromonosporaceae</taxon>
        <taxon>Dactylosporangium</taxon>
    </lineage>
</organism>
<evidence type="ECO:0000256" key="4">
    <source>
        <dbReference type="ARBA" id="ARBA00022984"/>
    </source>
</evidence>
<accession>A0ABP5V321</accession>
<dbReference type="EMBL" id="BAAARV010000132">
    <property type="protein sequence ID" value="GAA2392943.1"/>
    <property type="molecule type" value="Genomic_DNA"/>
</dbReference>
<evidence type="ECO:0000256" key="8">
    <source>
        <dbReference type="SAM" id="SignalP"/>
    </source>
</evidence>
<dbReference type="InterPro" id="IPR041280">
    <property type="entry name" value="Big_10"/>
</dbReference>
<evidence type="ECO:0000259" key="9">
    <source>
        <dbReference type="PROSITE" id="PS52029"/>
    </source>
</evidence>
<keyword evidence="6 7" id="KW-0961">Cell wall biogenesis/degradation</keyword>
<reference evidence="11" key="1">
    <citation type="journal article" date="2019" name="Int. J. Syst. Evol. Microbiol.">
        <title>The Global Catalogue of Microorganisms (GCM) 10K type strain sequencing project: providing services to taxonomists for standard genome sequencing and annotation.</title>
        <authorList>
            <consortium name="The Broad Institute Genomics Platform"/>
            <consortium name="The Broad Institute Genome Sequencing Center for Infectious Disease"/>
            <person name="Wu L."/>
            <person name="Ma J."/>
        </authorList>
    </citation>
    <scope>NUCLEOTIDE SEQUENCE [LARGE SCALE GENOMIC DNA]</scope>
    <source>
        <strain evidence="11">JCM 3272</strain>
    </source>
</reference>
<evidence type="ECO:0000256" key="2">
    <source>
        <dbReference type="ARBA" id="ARBA00022679"/>
    </source>
</evidence>
<dbReference type="RefSeq" id="WP_344620373.1">
    <property type="nucleotide sequence ID" value="NZ_BAAARV010000132.1"/>
</dbReference>
<dbReference type="InterPro" id="IPR005490">
    <property type="entry name" value="LD_TPept_cat_dom"/>
</dbReference>
<dbReference type="PROSITE" id="PS52029">
    <property type="entry name" value="LD_TPASE"/>
    <property type="match status" value="1"/>
</dbReference>
<name>A0ABP5V321_9ACTN</name>
<sequence length="384" mass="40762">MYRHSVFRSATALLVLAIAAQPALSACDGSLHRKPSVAKNSAPPTPVGLTITPTAGDAGSPISAEIGLKVNDGKITNVALTDPAGQPVAGAPRDDGSSWVPATALRYGTAYTVKVTAVGVDGKPVTKTSTFTTAAKPTGPQINSDLMLTNGGTYGVAMPIVVDFGSDVPPESRAAVQQRLFVTSDPPQPGAWRWFSGHEVMYRPENYWKPGTKITARKALNGVPIGNGHTDEDLTATITIGRKLTVDIDNNTKQMTVFQNDQPIRTIPVSLGKDSTPSSSGTTVIMSRESATVFRTSEYTAAVQYAERLTWGGQYIHAAPWSVGDQGVRNVSHGCTNVSTDNGRWLYESLLVGDPVTTRNTGTPLDPGDGWTAWDMSWADYTKA</sequence>
<keyword evidence="2" id="KW-0808">Transferase</keyword>
<evidence type="ECO:0000256" key="5">
    <source>
        <dbReference type="ARBA" id="ARBA00023315"/>
    </source>
</evidence>
<proteinExistence type="predicted"/>
<dbReference type="CDD" id="cd13432">
    <property type="entry name" value="LDT_IgD_like_2"/>
    <property type="match status" value="1"/>
</dbReference>
<evidence type="ECO:0000256" key="6">
    <source>
        <dbReference type="ARBA" id="ARBA00023316"/>
    </source>
</evidence>
<keyword evidence="4 7" id="KW-0573">Peptidoglycan synthesis</keyword>
<feature type="active site" description="Proton donor/acceptor" evidence="7">
    <location>
        <position position="317"/>
    </location>
</feature>
<dbReference type="Pfam" id="PF17964">
    <property type="entry name" value="Big_10"/>
    <property type="match status" value="1"/>
</dbReference>
<feature type="active site" description="Nucleophile" evidence="7">
    <location>
        <position position="335"/>
    </location>
</feature>
<dbReference type="PANTHER" id="PTHR30582">
    <property type="entry name" value="L,D-TRANSPEPTIDASE"/>
    <property type="match status" value="1"/>
</dbReference>
<keyword evidence="5" id="KW-0012">Acyltransferase</keyword>
<dbReference type="PROSITE" id="PS51257">
    <property type="entry name" value="PROKAR_LIPOPROTEIN"/>
    <property type="match status" value="1"/>
</dbReference>
<protein>
    <submittedName>
        <fullName evidence="10">Ig-like domain-containing protein</fullName>
    </submittedName>
</protein>
<feature type="domain" description="L,D-TPase catalytic" evidence="9">
    <location>
        <begin position="244"/>
        <end position="359"/>
    </location>
</feature>
<comment type="caution">
    <text evidence="10">The sequence shown here is derived from an EMBL/GenBank/DDBJ whole genome shotgun (WGS) entry which is preliminary data.</text>
</comment>
<keyword evidence="11" id="KW-1185">Reference proteome</keyword>
<dbReference type="Gene3D" id="2.60.40.3710">
    <property type="match status" value="1"/>
</dbReference>
<dbReference type="SUPFAM" id="SSF141523">
    <property type="entry name" value="L,D-transpeptidase catalytic domain-like"/>
    <property type="match status" value="1"/>
</dbReference>
<evidence type="ECO:0000256" key="3">
    <source>
        <dbReference type="ARBA" id="ARBA00022960"/>
    </source>
</evidence>
<gene>
    <name evidence="10" type="ORF">GCM10010170_105880</name>
</gene>
<dbReference type="Gene3D" id="2.60.40.3780">
    <property type="match status" value="1"/>
</dbReference>
<feature type="signal peptide" evidence="8">
    <location>
        <begin position="1"/>
        <end position="25"/>
    </location>
</feature>
<dbReference type="Pfam" id="PF03734">
    <property type="entry name" value="YkuD"/>
    <property type="match status" value="1"/>
</dbReference>
<dbReference type="Proteomes" id="UP001501444">
    <property type="component" value="Unassembled WGS sequence"/>
</dbReference>
<comment type="pathway">
    <text evidence="1 7">Cell wall biogenesis; peptidoglycan biosynthesis.</text>
</comment>
<keyword evidence="8" id="KW-0732">Signal</keyword>
<dbReference type="InterPro" id="IPR038063">
    <property type="entry name" value="Transpep_catalytic_dom"/>
</dbReference>
<dbReference type="PANTHER" id="PTHR30582:SF2">
    <property type="entry name" value="L,D-TRANSPEPTIDASE YCIB-RELATED"/>
    <property type="match status" value="1"/>
</dbReference>
<evidence type="ECO:0000313" key="11">
    <source>
        <dbReference type="Proteomes" id="UP001501444"/>
    </source>
</evidence>
<evidence type="ECO:0000256" key="1">
    <source>
        <dbReference type="ARBA" id="ARBA00004752"/>
    </source>
</evidence>
<dbReference type="Gene3D" id="2.40.440.10">
    <property type="entry name" value="L,D-transpeptidase catalytic domain-like"/>
    <property type="match status" value="1"/>
</dbReference>